<feature type="region of interest" description="Disordered" evidence="4">
    <location>
        <begin position="185"/>
        <end position="231"/>
    </location>
</feature>
<sequence length="829" mass="94956">MLGGFRRSNKRGNVRKRIETKDSDEENEEGEMETDSPVATPKPVAALVETKSSKIKKSSSALSFGGEEDETDTFVVKKSKASLNMNVKVRKEKKKKKKKGKKDLTEDEDEIMEDVSEIKAKVKPPPLAVSGGSFQIKTFSDDEEVDDATHRFSARGGFGRPGDIPDAATIYAMKKQREQARQFGGGQNYIPMNSNKHAGRFPSENSRLVREEMEMNSSDEERMEMKGKQTYDPYLERRSQVAKALEEAGEMEEEEQENNQDEEELRNWENEQINKGTKIPANAYKRPALPNPVPMVHHEPPTIYSIPNSDQSGIVSVDYITKKLAEELSTKKQLHRMHSQDFEKIKGSLASSKENIENLEEKAEQLDEKFSFFQDMRGFSKDLIECLGEKVKTIKSLEEAIHQSMKKRNELIANRRQNDVKDEAQEIQGKTTADSDRVTNLRNRRIAEREARRTRRREYRQRSIGGSDGHFGGQSSDDELIPSDSSKFKADKEKVIKERELVFEDVNSSFSSVKEILSRFEQWKFGFNESYKDAFMGLCIPKLMAPFVKMDTLTWNPLETKNNVDFEDMSWYKDAAMYGHHGDSIDTEDDDLNLLPLIVEKILVPKLIVLTQDVWDPLSKQQTRLLVYLVKRLVDDYPTMTKESKGVQRLMETIVLKLKTSVETDLFIPLYPRSSLQGKNPKALIFLERQFWKGVKLFDNVMQWNLILSQKKLQELGVDAILNRYLIMALQQFPDPLSSFEKCKHVVNLLPKDWFDKNSDNVIGGLQAVARYLVGLASTAHANSLGYDENYRKRISTVIKKIISLLMHIQAFDEARAVATDHKEKKEEA</sequence>
<feature type="domain" description="GCF C-terminal" evidence="5">
    <location>
        <begin position="514"/>
        <end position="726"/>
    </location>
</feature>
<evidence type="ECO:0000313" key="6">
    <source>
        <dbReference type="EnsemblMetazoa" id="CLYHEMP008786.1"/>
    </source>
</evidence>
<accession>A0A7M5VAA4</accession>
<evidence type="ECO:0000256" key="3">
    <source>
        <dbReference type="ARBA" id="ARBA00023242"/>
    </source>
</evidence>
<dbReference type="GO" id="GO:0000390">
    <property type="term" value="P:spliceosomal complex disassembly"/>
    <property type="evidence" value="ECO:0007669"/>
    <property type="project" value="InterPro"/>
</dbReference>
<dbReference type="PANTHER" id="PTHR12214">
    <property type="entry name" value="GC-RICH SEQUENCE DNA-BINDING FACTOR"/>
    <property type="match status" value="1"/>
</dbReference>
<evidence type="ECO:0000256" key="4">
    <source>
        <dbReference type="SAM" id="MobiDB-lite"/>
    </source>
</evidence>
<dbReference type="InterPro" id="IPR012890">
    <property type="entry name" value="GCFC2-like"/>
</dbReference>
<feature type="region of interest" description="Disordered" evidence="4">
    <location>
        <begin position="138"/>
        <end position="165"/>
    </location>
</feature>
<comment type="subcellular location">
    <subcellularLocation>
        <location evidence="1">Nucleus</location>
    </subcellularLocation>
</comment>
<feature type="region of interest" description="Disordered" evidence="4">
    <location>
        <begin position="1"/>
        <end position="71"/>
    </location>
</feature>
<protein>
    <recommendedName>
        <fullName evidence="5">GCF C-terminal domain-containing protein</fullName>
    </recommendedName>
</protein>
<keyword evidence="3" id="KW-0539">Nucleus</keyword>
<dbReference type="InterPro" id="IPR028211">
    <property type="entry name" value="Ntr2"/>
</dbReference>
<evidence type="ECO:0000259" key="5">
    <source>
        <dbReference type="Pfam" id="PF07842"/>
    </source>
</evidence>
<evidence type="ECO:0000313" key="7">
    <source>
        <dbReference type="Proteomes" id="UP000594262"/>
    </source>
</evidence>
<dbReference type="GO" id="GO:0003677">
    <property type="term" value="F:DNA binding"/>
    <property type="evidence" value="ECO:0007669"/>
    <property type="project" value="InterPro"/>
</dbReference>
<feature type="region of interest" description="Disordered" evidence="4">
    <location>
        <begin position="244"/>
        <end position="266"/>
    </location>
</feature>
<keyword evidence="7" id="KW-1185">Reference proteome</keyword>
<dbReference type="PANTHER" id="PTHR12214:SF0">
    <property type="entry name" value="LD29489P"/>
    <property type="match status" value="1"/>
</dbReference>
<feature type="compositionally biased region" description="Acidic residues" evidence="4">
    <location>
        <begin position="22"/>
        <end position="34"/>
    </location>
</feature>
<dbReference type="EnsemblMetazoa" id="CLYHEMT008786.1">
    <property type="protein sequence ID" value="CLYHEMP008786.1"/>
    <property type="gene ID" value="CLYHEMG008786"/>
</dbReference>
<dbReference type="OrthoDB" id="6021404at2759"/>
<feature type="compositionally biased region" description="Basic and acidic residues" evidence="4">
    <location>
        <begin position="207"/>
        <end position="231"/>
    </location>
</feature>
<feature type="compositionally biased region" description="Basic residues" evidence="4">
    <location>
        <begin position="88"/>
        <end position="101"/>
    </location>
</feature>
<dbReference type="AlphaFoldDB" id="A0A7M5VAA4"/>
<comment type="similarity">
    <text evidence="2">Belongs to the GCF family.</text>
</comment>
<name>A0A7M5VAA4_9CNID</name>
<dbReference type="GeneID" id="136797749"/>
<feature type="compositionally biased region" description="Basic and acidic residues" evidence="4">
    <location>
        <begin position="433"/>
        <end position="451"/>
    </location>
</feature>
<dbReference type="Proteomes" id="UP000594262">
    <property type="component" value="Unplaced"/>
</dbReference>
<proteinExistence type="inferred from homology"/>
<evidence type="ECO:0000256" key="2">
    <source>
        <dbReference type="ARBA" id="ARBA00010801"/>
    </source>
</evidence>
<dbReference type="Pfam" id="PF15458">
    <property type="entry name" value="NTR2"/>
    <property type="match status" value="1"/>
</dbReference>
<feature type="compositionally biased region" description="Acidic residues" evidence="4">
    <location>
        <begin position="247"/>
        <end position="264"/>
    </location>
</feature>
<dbReference type="InterPro" id="IPR022783">
    <property type="entry name" value="GCFC_dom"/>
</dbReference>
<dbReference type="RefSeq" id="XP_066910442.1">
    <property type="nucleotide sequence ID" value="XM_067054341.1"/>
</dbReference>
<evidence type="ECO:0000256" key="1">
    <source>
        <dbReference type="ARBA" id="ARBA00004123"/>
    </source>
</evidence>
<organism evidence="6 7">
    <name type="scientific">Clytia hemisphaerica</name>
    <dbReference type="NCBI Taxonomy" id="252671"/>
    <lineage>
        <taxon>Eukaryota</taxon>
        <taxon>Metazoa</taxon>
        <taxon>Cnidaria</taxon>
        <taxon>Hydrozoa</taxon>
        <taxon>Hydroidolina</taxon>
        <taxon>Leptothecata</taxon>
        <taxon>Obeliida</taxon>
        <taxon>Clytiidae</taxon>
        <taxon>Clytia</taxon>
    </lineage>
</organism>
<reference evidence="6" key="1">
    <citation type="submission" date="2021-01" db="UniProtKB">
        <authorList>
            <consortium name="EnsemblMetazoa"/>
        </authorList>
    </citation>
    <scope>IDENTIFICATION</scope>
</reference>
<dbReference type="Pfam" id="PF07842">
    <property type="entry name" value="GCFC"/>
    <property type="match status" value="1"/>
</dbReference>
<feature type="region of interest" description="Disordered" evidence="4">
    <location>
        <begin position="413"/>
        <end position="484"/>
    </location>
</feature>
<feature type="region of interest" description="Disordered" evidence="4">
    <location>
        <begin position="88"/>
        <end position="108"/>
    </location>
</feature>
<dbReference type="GO" id="GO:0071008">
    <property type="term" value="C:U2-type post-mRNA release spliceosomal complex"/>
    <property type="evidence" value="ECO:0007669"/>
    <property type="project" value="InterPro"/>
</dbReference>